<feature type="domain" description="DUF3658" evidence="2">
    <location>
        <begin position="18"/>
        <end position="120"/>
    </location>
</feature>
<protein>
    <recommendedName>
        <fullName evidence="2">DUF3658 domain-containing protein</fullName>
    </recommendedName>
</protein>
<organism evidence="3 4">
    <name type="scientific">Aromatoleum toluolicum</name>
    <dbReference type="NCBI Taxonomy" id="90060"/>
    <lineage>
        <taxon>Bacteria</taxon>
        <taxon>Pseudomonadati</taxon>
        <taxon>Pseudomonadota</taxon>
        <taxon>Betaproteobacteria</taxon>
        <taxon>Rhodocyclales</taxon>
        <taxon>Rhodocyclaceae</taxon>
        <taxon>Aromatoleum</taxon>
    </lineage>
</organism>
<evidence type="ECO:0000313" key="4">
    <source>
        <dbReference type="Proteomes" id="UP000634522"/>
    </source>
</evidence>
<dbReference type="EMBL" id="WTVS01000100">
    <property type="protein sequence ID" value="NMG00799.1"/>
    <property type="molecule type" value="Genomic_DNA"/>
</dbReference>
<keyword evidence="4" id="KW-1185">Reference proteome</keyword>
<comment type="caution">
    <text evidence="3">The sequence shown here is derived from an EMBL/GenBank/DDBJ whole genome shotgun (WGS) entry which is preliminary data.</text>
</comment>
<reference evidence="3 4" key="1">
    <citation type="submission" date="2019-12" db="EMBL/GenBank/DDBJ databases">
        <title>Comparative genomics gives insights into the taxonomy of the Azoarcus-Aromatoleum group and reveals separate origins of nif in the plant-associated Azoarcus and non-plant-associated Aromatoleum sub-groups.</title>
        <authorList>
            <person name="Lafos M."/>
            <person name="Maluk M."/>
            <person name="Batista M."/>
            <person name="Junghare M."/>
            <person name="Carmona M."/>
            <person name="Faoro H."/>
            <person name="Cruz L.M."/>
            <person name="Battistoni F."/>
            <person name="De Souza E."/>
            <person name="Pedrosa F."/>
            <person name="Chen W.-M."/>
            <person name="Poole P.S."/>
            <person name="Dixon R.A."/>
            <person name="James E.K."/>
        </authorList>
    </citation>
    <scope>NUCLEOTIDE SEQUENCE [LARGE SCALE GENOMIC DNA]</scope>
    <source>
        <strain evidence="3 4">T</strain>
    </source>
</reference>
<proteinExistence type="predicted"/>
<dbReference type="InterPro" id="IPR022123">
    <property type="entry name" value="DUF3658"/>
</dbReference>
<dbReference type="Pfam" id="PF12395">
    <property type="entry name" value="DUF3658"/>
    <property type="match status" value="1"/>
</dbReference>
<evidence type="ECO:0000256" key="1">
    <source>
        <dbReference type="SAM" id="MobiDB-lite"/>
    </source>
</evidence>
<dbReference type="Proteomes" id="UP000634522">
    <property type="component" value="Unassembled WGS sequence"/>
</dbReference>
<accession>A0ABX1NN68</accession>
<evidence type="ECO:0000313" key="3">
    <source>
        <dbReference type="EMBL" id="NMG00799.1"/>
    </source>
</evidence>
<sequence length="136" mass="15208">MRYCHRRPRTSASSRRSSRARPLKAAEIARLAQEWQRNAAIASGVRRWADGRISQHGDDYYDGLLLAQCDEDWQPAGQAVGSALWDCDEFLGDMFFAWRLRCLARSGRLLWRGPAGSLTDAEVRLATPGGTEGTLL</sequence>
<dbReference type="RefSeq" id="WP_169143309.1">
    <property type="nucleotide sequence ID" value="NZ_WTVS01000100.1"/>
</dbReference>
<feature type="region of interest" description="Disordered" evidence="1">
    <location>
        <begin position="1"/>
        <end position="21"/>
    </location>
</feature>
<name>A0ABX1NN68_9RHOO</name>
<evidence type="ECO:0000259" key="2">
    <source>
        <dbReference type="Pfam" id="PF12395"/>
    </source>
</evidence>
<gene>
    <name evidence="3" type="ORF">GPA27_25785</name>
</gene>